<dbReference type="PATRIC" id="fig|1641875.4.peg.4315"/>
<proteinExistence type="predicted"/>
<dbReference type="RefSeq" id="WP_057792683.1">
    <property type="nucleotide sequence ID" value="NZ_LAXJ01000008.1"/>
</dbReference>
<dbReference type="EMBL" id="LAXJ01000008">
    <property type="protein sequence ID" value="KRS12804.1"/>
    <property type="molecule type" value="Genomic_DNA"/>
</dbReference>
<evidence type="ECO:0000313" key="1">
    <source>
        <dbReference type="EMBL" id="KRS12804.1"/>
    </source>
</evidence>
<organism evidence="1 2">
    <name type="scientific">Roseovarius atlanticus</name>
    <dbReference type="NCBI Taxonomy" id="1641875"/>
    <lineage>
        <taxon>Bacteria</taxon>
        <taxon>Pseudomonadati</taxon>
        <taxon>Pseudomonadota</taxon>
        <taxon>Alphaproteobacteria</taxon>
        <taxon>Rhodobacterales</taxon>
        <taxon>Roseobacteraceae</taxon>
        <taxon>Roseovarius</taxon>
    </lineage>
</organism>
<dbReference type="AlphaFoldDB" id="A0A0T5NV79"/>
<name>A0A0T5NV79_9RHOB</name>
<keyword evidence="2" id="KW-1185">Reference proteome</keyword>
<evidence type="ECO:0008006" key="3">
    <source>
        <dbReference type="Google" id="ProtNLM"/>
    </source>
</evidence>
<evidence type="ECO:0000313" key="2">
    <source>
        <dbReference type="Proteomes" id="UP000051295"/>
    </source>
</evidence>
<comment type="caution">
    <text evidence="1">The sequence shown here is derived from an EMBL/GenBank/DDBJ whole genome shotgun (WGS) entry which is preliminary data.</text>
</comment>
<gene>
    <name evidence="1" type="ORF">XM53_09525</name>
</gene>
<sequence length="130" mass="13857">MSKTGKPEDALTEAFAAARRTAPEPDADFLARVLADAEDVQDGFARADRTEPFAEDRERLALRGGWRGVFHALGGWPAVSGLSAAAVAGLWIGVAPPERLDATAQQVWGEDITLALQPDIGTDLFPEEEG</sequence>
<accession>A0A0T5NV79</accession>
<dbReference type="Proteomes" id="UP000051295">
    <property type="component" value="Unassembled WGS sequence"/>
</dbReference>
<protein>
    <recommendedName>
        <fullName evidence="3">Dihydroorotate dehydrogenase</fullName>
    </recommendedName>
</protein>
<reference evidence="1 2" key="1">
    <citation type="submission" date="2015-04" db="EMBL/GenBank/DDBJ databases">
        <title>The draft genome sequence of Roseovarius sp.R12b.</title>
        <authorList>
            <person name="Li G."/>
            <person name="Lai Q."/>
            <person name="Shao Z."/>
            <person name="Yan P."/>
        </authorList>
    </citation>
    <scope>NUCLEOTIDE SEQUENCE [LARGE SCALE GENOMIC DNA]</scope>
    <source>
        <strain evidence="1 2">R12B</strain>
    </source>
</reference>
<dbReference type="STRING" id="1641875.XM53_09525"/>
<dbReference type="OrthoDB" id="7863719at2"/>